<dbReference type="RefSeq" id="WP_115899172.1">
    <property type="nucleotide sequence ID" value="NZ_QUNG01000020.1"/>
</dbReference>
<proteinExistence type="predicted"/>
<protein>
    <submittedName>
        <fullName evidence="1">Aspartate racemase</fullName>
    </submittedName>
</protein>
<dbReference type="AlphaFoldDB" id="A0A3E0D9V6"/>
<dbReference type="InterPro" id="IPR001920">
    <property type="entry name" value="Asp/Glu_race"/>
</dbReference>
<dbReference type="Proteomes" id="UP000256542">
    <property type="component" value="Unassembled WGS sequence"/>
</dbReference>
<reference evidence="1 2" key="1">
    <citation type="submission" date="2018-08" db="EMBL/GenBank/DDBJ databases">
        <title>Genomic Encyclopedia of Type Strains, Phase III (KMG-III): the genomes of soil and plant-associated and newly described type strains.</title>
        <authorList>
            <person name="Whitman W."/>
        </authorList>
    </citation>
    <scope>NUCLEOTIDE SEQUENCE [LARGE SCALE GENOMIC DNA]</scope>
    <source>
        <strain evidence="1 2">CECT 7375</strain>
    </source>
</reference>
<comment type="caution">
    <text evidence="1">The sequence shown here is derived from an EMBL/GenBank/DDBJ whole genome shotgun (WGS) entry which is preliminary data.</text>
</comment>
<dbReference type="OrthoDB" id="9803739at2"/>
<accession>A0A3E0D9V6</accession>
<dbReference type="GO" id="GO:0047661">
    <property type="term" value="F:amino-acid racemase activity"/>
    <property type="evidence" value="ECO:0007669"/>
    <property type="project" value="InterPro"/>
</dbReference>
<keyword evidence="2" id="KW-1185">Reference proteome</keyword>
<gene>
    <name evidence="1" type="ORF">DFP81_12015</name>
</gene>
<sequence>MMDFVVRARTKIGIITGSGPDAGLDLWQKVLRANKQMIGDHYRGDLDAPFVSIISEPVLGLSMELEKNDAQVWSALSDVAKELDRQVDYYAIACNTLNYYQSQLGALSLRAQLVSFSEVVKQKLLADGIQKVALLGADSVTDLGEWSPYRQLTEVAEVEIPKSDGGLHQLIYDVKTFGGERKDIIDRFSTLVEGLEADMVLLACTELPLIPIKSKKSLIDVTDLVANELAKLSLSSSR</sequence>
<name>A0A3E0D9V6_9GAMM</name>
<dbReference type="Gene3D" id="3.40.50.1860">
    <property type="match status" value="2"/>
</dbReference>
<organism evidence="1 2">
    <name type="scientific">Marinomonas pollencensis</name>
    <dbReference type="NCBI Taxonomy" id="491954"/>
    <lineage>
        <taxon>Bacteria</taxon>
        <taxon>Pseudomonadati</taxon>
        <taxon>Pseudomonadota</taxon>
        <taxon>Gammaproteobacteria</taxon>
        <taxon>Oceanospirillales</taxon>
        <taxon>Oceanospirillaceae</taxon>
        <taxon>Marinomonas</taxon>
    </lineage>
</organism>
<dbReference type="SUPFAM" id="SSF53681">
    <property type="entry name" value="Aspartate/glutamate racemase"/>
    <property type="match status" value="2"/>
</dbReference>
<evidence type="ECO:0000313" key="2">
    <source>
        <dbReference type="Proteomes" id="UP000256542"/>
    </source>
</evidence>
<evidence type="ECO:0000313" key="1">
    <source>
        <dbReference type="EMBL" id="REG79354.1"/>
    </source>
</evidence>
<dbReference type="EMBL" id="QUNG01000020">
    <property type="protein sequence ID" value="REG79354.1"/>
    <property type="molecule type" value="Genomic_DNA"/>
</dbReference>